<organism evidence="2 3">
    <name type="scientific">Camellia sinensis</name>
    <name type="common">Tea plant</name>
    <name type="synonym">Thea sinensis</name>
    <dbReference type="NCBI Taxonomy" id="4442"/>
    <lineage>
        <taxon>Eukaryota</taxon>
        <taxon>Viridiplantae</taxon>
        <taxon>Streptophyta</taxon>
        <taxon>Embryophyta</taxon>
        <taxon>Tracheophyta</taxon>
        <taxon>Spermatophyta</taxon>
        <taxon>Magnoliopsida</taxon>
        <taxon>eudicotyledons</taxon>
        <taxon>Gunneridae</taxon>
        <taxon>Pentapetalae</taxon>
        <taxon>asterids</taxon>
        <taxon>Ericales</taxon>
        <taxon>Theaceae</taxon>
        <taxon>Camellia</taxon>
    </lineage>
</organism>
<keyword evidence="3" id="KW-1185">Reference proteome</keyword>
<name>A0A7J7G2T5_CAMSI</name>
<feature type="compositionally biased region" description="Polar residues" evidence="1">
    <location>
        <begin position="106"/>
        <end position="117"/>
    </location>
</feature>
<accession>A0A7J7G2T5</accession>
<feature type="region of interest" description="Disordered" evidence="1">
    <location>
        <begin position="29"/>
        <end position="123"/>
    </location>
</feature>
<evidence type="ECO:0000313" key="2">
    <source>
        <dbReference type="EMBL" id="KAF5933614.1"/>
    </source>
</evidence>
<dbReference type="Proteomes" id="UP000593564">
    <property type="component" value="Unassembled WGS sequence"/>
</dbReference>
<gene>
    <name evidence="2" type="ORF">HYC85_029785</name>
</gene>
<proteinExistence type="predicted"/>
<dbReference type="AlphaFoldDB" id="A0A7J7G2T5"/>
<protein>
    <submittedName>
        <fullName evidence="2">Uncharacterized protein</fullName>
    </submittedName>
</protein>
<dbReference type="EMBL" id="JACBKZ010000014">
    <property type="protein sequence ID" value="KAF5933614.1"/>
    <property type="molecule type" value="Genomic_DNA"/>
</dbReference>
<sequence length="123" mass="13890">MYIRYIVTKNIDDPRFLNKAVIITIEDQIKPDGSAANPTSRRSEMRTKSTPQMGSRERLLHLPSPTADLHSLPSPPIQQATRQHRFPNPNNIIQCLPDAKPHNLDTHLQQTHSSNATKAHKKG</sequence>
<evidence type="ECO:0000256" key="1">
    <source>
        <dbReference type="SAM" id="MobiDB-lite"/>
    </source>
</evidence>
<reference evidence="2 3" key="2">
    <citation type="submission" date="2020-07" db="EMBL/GenBank/DDBJ databases">
        <title>Genome assembly of wild tea tree DASZ reveals pedigree and selection history of tea varieties.</title>
        <authorList>
            <person name="Zhang W."/>
        </authorList>
    </citation>
    <scope>NUCLEOTIDE SEQUENCE [LARGE SCALE GENOMIC DNA]</scope>
    <source>
        <strain evidence="3">cv. G240</strain>
        <tissue evidence="2">Leaf</tissue>
    </source>
</reference>
<reference evidence="3" key="1">
    <citation type="journal article" date="2020" name="Nat. Commun.">
        <title>Genome assembly of wild tea tree DASZ reveals pedigree and selection history of tea varieties.</title>
        <authorList>
            <person name="Zhang W."/>
            <person name="Zhang Y."/>
            <person name="Qiu H."/>
            <person name="Guo Y."/>
            <person name="Wan H."/>
            <person name="Zhang X."/>
            <person name="Scossa F."/>
            <person name="Alseekh S."/>
            <person name="Zhang Q."/>
            <person name="Wang P."/>
            <person name="Xu L."/>
            <person name="Schmidt M.H."/>
            <person name="Jia X."/>
            <person name="Li D."/>
            <person name="Zhu A."/>
            <person name="Guo F."/>
            <person name="Chen W."/>
            <person name="Ni D."/>
            <person name="Usadel B."/>
            <person name="Fernie A.R."/>
            <person name="Wen W."/>
        </authorList>
    </citation>
    <scope>NUCLEOTIDE SEQUENCE [LARGE SCALE GENOMIC DNA]</scope>
    <source>
        <strain evidence="3">cv. G240</strain>
    </source>
</reference>
<comment type="caution">
    <text evidence="2">The sequence shown here is derived from an EMBL/GenBank/DDBJ whole genome shotgun (WGS) entry which is preliminary data.</text>
</comment>
<evidence type="ECO:0000313" key="3">
    <source>
        <dbReference type="Proteomes" id="UP000593564"/>
    </source>
</evidence>